<dbReference type="EMBL" id="MNAD01001215">
    <property type="protein sequence ID" value="OJT07158.1"/>
    <property type="molecule type" value="Genomic_DNA"/>
</dbReference>
<gene>
    <name evidence="1" type="ORF">TRAPUB_1973</name>
</gene>
<protein>
    <submittedName>
        <fullName evidence="1">Uncharacterized protein</fullName>
    </submittedName>
</protein>
<dbReference type="OrthoDB" id="2803395at2759"/>
<proteinExistence type="predicted"/>
<organism evidence="1 2">
    <name type="scientific">Trametes pubescens</name>
    <name type="common">White-rot fungus</name>
    <dbReference type="NCBI Taxonomy" id="154538"/>
    <lineage>
        <taxon>Eukaryota</taxon>
        <taxon>Fungi</taxon>
        <taxon>Dikarya</taxon>
        <taxon>Basidiomycota</taxon>
        <taxon>Agaricomycotina</taxon>
        <taxon>Agaricomycetes</taxon>
        <taxon>Polyporales</taxon>
        <taxon>Polyporaceae</taxon>
        <taxon>Trametes</taxon>
    </lineage>
</organism>
<comment type="caution">
    <text evidence="1">The sequence shown here is derived from an EMBL/GenBank/DDBJ whole genome shotgun (WGS) entry which is preliminary data.</text>
</comment>
<reference evidence="1 2" key="1">
    <citation type="submission" date="2016-10" db="EMBL/GenBank/DDBJ databases">
        <title>Genome sequence of the basidiomycete white-rot fungus Trametes pubescens.</title>
        <authorList>
            <person name="Makela M.R."/>
            <person name="Granchi Z."/>
            <person name="Peng M."/>
            <person name="De Vries R.P."/>
            <person name="Grigoriev I."/>
            <person name="Riley R."/>
            <person name="Hilden K."/>
        </authorList>
    </citation>
    <scope>NUCLEOTIDE SEQUENCE [LARGE SCALE GENOMIC DNA]</scope>
    <source>
        <strain evidence="1 2">FBCC735</strain>
    </source>
</reference>
<sequence length="258" mass="29326">MAQPIEDFDFPPELLLIIKELVEDWDLRTHVCFYLSSPKVAALYDSGKRPDAFWRLACWNNGLTGGGLLDPESEGEDEEMVDEIESHSKRPSPWRDVAVDHITRDGFCTHPHCGEALLEYNRGCMREVQEDVQVFKPIHSRSDEDSLAPLTAHQVFEHIEFRQFSDVFRRYRAEDDAHLRAPGDPQRRGVALGYTHRPDDYPGMYLAEHPLVTGSFATFPPVDSVMLLHLTGRSLPSFIIMRMGPITVLDIVSAIHEG</sequence>
<keyword evidence="2" id="KW-1185">Reference proteome</keyword>
<dbReference type="AlphaFoldDB" id="A0A1M2VHV8"/>
<evidence type="ECO:0000313" key="2">
    <source>
        <dbReference type="Proteomes" id="UP000184267"/>
    </source>
</evidence>
<evidence type="ECO:0000313" key="1">
    <source>
        <dbReference type="EMBL" id="OJT07158.1"/>
    </source>
</evidence>
<dbReference type="OMA" id="NIDECHW"/>
<name>A0A1M2VHV8_TRAPU</name>
<accession>A0A1M2VHV8</accession>
<dbReference type="Proteomes" id="UP000184267">
    <property type="component" value="Unassembled WGS sequence"/>
</dbReference>